<gene>
    <name evidence="4" type="ORF">NCTC11388_04008</name>
</gene>
<dbReference type="AlphaFoldDB" id="A0A380CSG8"/>
<dbReference type="SUPFAM" id="SSF50985">
    <property type="entry name" value="RCC1/BLIP-II"/>
    <property type="match status" value="2"/>
</dbReference>
<keyword evidence="2" id="KW-0677">Repeat</keyword>
<dbReference type="InterPro" id="IPR000408">
    <property type="entry name" value="Reg_chr_condens"/>
</dbReference>
<dbReference type="PRINTS" id="PR00633">
    <property type="entry name" value="RCCNDNSATION"/>
</dbReference>
<dbReference type="InterPro" id="IPR051553">
    <property type="entry name" value="Ran_GTPase-activating"/>
</dbReference>
<feature type="domain" description="RCC1-like" evidence="3">
    <location>
        <begin position="45"/>
        <end position="366"/>
    </location>
</feature>
<evidence type="ECO:0000256" key="1">
    <source>
        <dbReference type="ARBA" id="ARBA00022658"/>
    </source>
</evidence>
<dbReference type="Proteomes" id="UP000254893">
    <property type="component" value="Unassembled WGS sequence"/>
</dbReference>
<name>A0A380CSG8_SPHSI</name>
<proteinExistence type="predicted"/>
<keyword evidence="1" id="KW-0344">Guanine-nucleotide releasing factor</keyword>
<sequence length="408" mass="43649">MQYLNKKWTLGIILAVTMLSCSKKDVIDDGGKEPEVETPQNYWKSISNGQSHSLALSTDGGIYVWGDNTDGQLGTGNKEAVAKPVILTGTQKWSQARTGYSHSLAIATDGTLWAWGANAEGQLGLGNFGEAVTIPTKVGMDTDWSSIAVGGDYSLALKKDGTLWSWGNHQSGRIGNGQTSGRTTTPAKVGVANDWVKIFAWNNWGCGFAIKKDGTLWAWGTSQNYMLGTGTTANQLTPVEVGKGKKWKTVSYARSRNTLAIAEDGTMWAVGRNNKNLLQQGNSTAQENWVQVGKDNDWEDVSIFNLSVLAVKKNGDLYGWGTNTYGELGTGKINKSSTDEESVNEITKISGVSGAKEVLLGFNFSLIRKENNKSICIAGSNLGAFPSLGTGNAASAPVLTHGCDITLF</sequence>
<evidence type="ECO:0000259" key="3">
    <source>
        <dbReference type="Pfam" id="PF25390"/>
    </source>
</evidence>
<dbReference type="InterPro" id="IPR009091">
    <property type="entry name" value="RCC1/BLIP-II"/>
</dbReference>
<dbReference type="PROSITE" id="PS51257">
    <property type="entry name" value="PROKAR_LIPOPROTEIN"/>
    <property type="match status" value="1"/>
</dbReference>
<dbReference type="RefSeq" id="WP_115171371.1">
    <property type="nucleotide sequence ID" value="NZ_UGYW01000002.1"/>
</dbReference>
<evidence type="ECO:0000313" key="4">
    <source>
        <dbReference type="EMBL" id="SUJ26718.1"/>
    </source>
</evidence>
<dbReference type="EMBL" id="UGYW01000002">
    <property type="protein sequence ID" value="SUJ26718.1"/>
    <property type="molecule type" value="Genomic_DNA"/>
</dbReference>
<dbReference type="GO" id="GO:0005737">
    <property type="term" value="C:cytoplasm"/>
    <property type="evidence" value="ECO:0007669"/>
    <property type="project" value="TreeGrafter"/>
</dbReference>
<protein>
    <submittedName>
        <fullName evidence="4">Cell cycle control protein</fullName>
    </submittedName>
</protein>
<organism evidence="4 5">
    <name type="scientific">Sphingobacterium spiritivorum</name>
    <name type="common">Flavobacterium spiritivorum</name>
    <dbReference type="NCBI Taxonomy" id="258"/>
    <lineage>
        <taxon>Bacteria</taxon>
        <taxon>Pseudomonadati</taxon>
        <taxon>Bacteroidota</taxon>
        <taxon>Sphingobacteriia</taxon>
        <taxon>Sphingobacteriales</taxon>
        <taxon>Sphingobacteriaceae</taxon>
        <taxon>Sphingobacterium</taxon>
    </lineage>
</organism>
<evidence type="ECO:0000256" key="2">
    <source>
        <dbReference type="ARBA" id="ARBA00022737"/>
    </source>
</evidence>
<dbReference type="PANTHER" id="PTHR45982">
    <property type="entry name" value="REGULATOR OF CHROMOSOME CONDENSATION"/>
    <property type="match status" value="1"/>
</dbReference>
<evidence type="ECO:0000313" key="5">
    <source>
        <dbReference type="Proteomes" id="UP000254893"/>
    </source>
</evidence>
<dbReference type="PANTHER" id="PTHR45982:SF1">
    <property type="entry name" value="REGULATOR OF CHROMOSOME CONDENSATION"/>
    <property type="match status" value="1"/>
</dbReference>
<dbReference type="PROSITE" id="PS50012">
    <property type="entry name" value="RCC1_3"/>
    <property type="match status" value="3"/>
</dbReference>
<accession>A0A380CSG8</accession>
<dbReference type="InterPro" id="IPR058923">
    <property type="entry name" value="RCC1-like_dom"/>
</dbReference>
<reference evidence="4 5" key="1">
    <citation type="submission" date="2018-06" db="EMBL/GenBank/DDBJ databases">
        <authorList>
            <consortium name="Pathogen Informatics"/>
            <person name="Doyle S."/>
        </authorList>
    </citation>
    <scope>NUCLEOTIDE SEQUENCE [LARGE SCALE GENOMIC DNA]</scope>
    <source>
        <strain evidence="4 5">NCTC11388</strain>
    </source>
</reference>
<dbReference type="Pfam" id="PF25390">
    <property type="entry name" value="WD40_RLD"/>
    <property type="match status" value="1"/>
</dbReference>
<dbReference type="Gene3D" id="2.130.10.30">
    <property type="entry name" value="Regulator of chromosome condensation 1/beta-lactamase-inhibitor protein II"/>
    <property type="match status" value="2"/>
</dbReference>
<dbReference type="GO" id="GO:0005085">
    <property type="term" value="F:guanyl-nucleotide exchange factor activity"/>
    <property type="evidence" value="ECO:0007669"/>
    <property type="project" value="TreeGrafter"/>
</dbReference>